<organism evidence="1">
    <name type="scientific">marine sediment metagenome</name>
    <dbReference type="NCBI Taxonomy" id="412755"/>
    <lineage>
        <taxon>unclassified sequences</taxon>
        <taxon>metagenomes</taxon>
        <taxon>ecological metagenomes</taxon>
    </lineage>
</organism>
<dbReference type="NCBIfam" id="TIGR02436">
    <property type="entry name" value="four helix bundle protein"/>
    <property type="match status" value="1"/>
</dbReference>
<comment type="caution">
    <text evidence="1">The sequence shown here is derived from an EMBL/GenBank/DDBJ whole genome shotgun (WGS) entry which is preliminary data.</text>
</comment>
<evidence type="ECO:0008006" key="2">
    <source>
        <dbReference type="Google" id="ProtNLM"/>
    </source>
</evidence>
<name>X0W5P5_9ZZZZ</name>
<gene>
    <name evidence="1" type="ORF">S01H1_52757</name>
</gene>
<dbReference type="InterPro" id="IPR012657">
    <property type="entry name" value="23S_rRNA-intervening_sequence"/>
</dbReference>
<reference evidence="1" key="1">
    <citation type="journal article" date="2014" name="Front. Microbiol.">
        <title>High frequency of phylogenetically diverse reductive dehalogenase-homologous genes in deep subseafloor sedimentary metagenomes.</title>
        <authorList>
            <person name="Kawai M."/>
            <person name="Futagami T."/>
            <person name="Toyoda A."/>
            <person name="Takaki Y."/>
            <person name="Nishi S."/>
            <person name="Hori S."/>
            <person name="Arai W."/>
            <person name="Tsubouchi T."/>
            <person name="Morono Y."/>
            <person name="Uchiyama I."/>
            <person name="Ito T."/>
            <person name="Fujiyama A."/>
            <person name="Inagaki F."/>
            <person name="Takami H."/>
        </authorList>
    </citation>
    <scope>NUCLEOTIDE SEQUENCE</scope>
    <source>
        <strain evidence="1">Expedition CK06-06</strain>
    </source>
</reference>
<dbReference type="AlphaFoldDB" id="X0W5P5"/>
<proteinExistence type="predicted"/>
<accession>X0W5P5</accession>
<dbReference type="Gene3D" id="1.20.1440.60">
    <property type="entry name" value="23S rRNA-intervening sequence"/>
    <property type="match status" value="1"/>
</dbReference>
<dbReference type="EMBL" id="BARS01034118">
    <property type="protein sequence ID" value="GAG18622.1"/>
    <property type="molecule type" value="Genomic_DNA"/>
</dbReference>
<feature type="non-terminal residue" evidence="1">
    <location>
        <position position="100"/>
    </location>
</feature>
<evidence type="ECO:0000313" key="1">
    <source>
        <dbReference type="EMBL" id="GAG18622.1"/>
    </source>
</evidence>
<protein>
    <recommendedName>
        <fullName evidence="2">Four helix bundle protein</fullName>
    </recommendedName>
</protein>
<dbReference type="InterPro" id="IPR036583">
    <property type="entry name" value="23S_rRNA_IVS_sf"/>
</dbReference>
<sequence>MNQNIPNFELWQKAHQLLMAVYRLVNIFPSQRRHSIGSELKHSANGALAKIACSKFSLAHDKILETLSNLEVAKGLRLAKNTNFQILSREYQKLAEEIRG</sequence>
<dbReference type="SUPFAM" id="SSF158446">
    <property type="entry name" value="IVS-encoded protein-like"/>
    <property type="match status" value="1"/>
</dbReference>